<proteinExistence type="predicted"/>
<reference evidence="1" key="1">
    <citation type="journal article" date="2014" name="Int. J. Syst. Evol. Microbiol.">
        <title>Complete genome sequence of Corynebacterium casei LMG S-19264T (=DSM 44701T), isolated from a smear-ripened cheese.</title>
        <authorList>
            <consortium name="US DOE Joint Genome Institute (JGI-PGF)"/>
            <person name="Walter F."/>
            <person name="Albersmeier A."/>
            <person name="Kalinowski J."/>
            <person name="Ruckert C."/>
        </authorList>
    </citation>
    <scope>NUCLEOTIDE SEQUENCE</scope>
    <source>
        <strain evidence="1">JCM 4790</strain>
    </source>
</reference>
<protein>
    <recommendedName>
        <fullName evidence="3">ATP-binding protein</fullName>
    </recommendedName>
</protein>
<gene>
    <name evidence="1" type="ORF">GCM10010358_20120</name>
</gene>
<name>A0A918NGF6_9ACTN</name>
<accession>A0A918NGF6</accession>
<sequence>MVKLLVSELVTNAYRHTRGLASLRLTAPAGGRYGRNVTESVSR</sequence>
<evidence type="ECO:0000313" key="1">
    <source>
        <dbReference type="EMBL" id="GGX65698.1"/>
    </source>
</evidence>
<comment type="caution">
    <text evidence="1">The sequence shown here is derived from an EMBL/GenBank/DDBJ whole genome shotgun (WGS) entry which is preliminary data.</text>
</comment>
<dbReference type="RefSeq" id="WP_308435166.1">
    <property type="nucleotide sequence ID" value="NZ_BMVU01000005.1"/>
</dbReference>
<evidence type="ECO:0008006" key="3">
    <source>
        <dbReference type="Google" id="ProtNLM"/>
    </source>
</evidence>
<reference evidence="1" key="2">
    <citation type="submission" date="2020-09" db="EMBL/GenBank/DDBJ databases">
        <authorList>
            <person name="Sun Q."/>
            <person name="Ohkuma M."/>
        </authorList>
    </citation>
    <scope>NUCLEOTIDE SEQUENCE</scope>
    <source>
        <strain evidence="1">JCM 4790</strain>
    </source>
</reference>
<dbReference type="EMBL" id="BMVU01000005">
    <property type="protein sequence ID" value="GGX65698.1"/>
    <property type="molecule type" value="Genomic_DNA"/>
</dbReference>
<evidence type="ECO:0000313" key="2">
    <source>
        <dbReference type="Proteomes" id="UP000619244"/>
    </source>
</evidence>
<organism evidence="1 2">
    <name type="scientific">Streptomyces minutiscleroticus</name>
    <dbReference type="NCBI Taxonomy" id="68238"/>
    <lineage>
        <taxon>Bacteria</taxon>
        <taxon>Bacillati</taxon>
        <taxon>Actinomycetota</taxon>
        <taxon>Actinomycetes</taxon>
        <taxon>Kitasatosporales</taxon>
        <taxon>Streptomycetaceae</taxon>
        <taxon>Streptomyces</taxon>
    </lineage>
</organism>
<dbReference type="Proteomes" id="UP000619244">
    <property type="component" value="Unassembled WGS sequence"/>
</dbReference>
<dbReference type="AlphaFoldDB" id="A0A918NGF6"/>
<keyword evidence="2" id="KW-1185">Reference proteome</keyword>